<reference evidence="1" key="1">
    <citation type="journal article" date="2023" name="Comput. Struct. Biotechnol. J.">
        <title>Discovery of a novel marine Bacteroidetes with a rich repertoire of carbohydrate-active enzymes.</title>
        <authorList>
            <person name="Chen B."/>
            <person name="Liu G."/>
            <person name="Chen Q."/>
            <person name="Wang H."/>
            <person name="Liu L."/>
            <person name="Tang K."/>
        </authorList>
    </citation>
    <scope>NUCLEOTIDE SEQUENCE</scope>
    <source>
        <strain evidence="1">TK19036</strain>
    </source>
</reference>
<reference evidence="1" key="2">
    <citation type="journal article" date="2024" name="Antonie Van Leeuwenhoek">
        <title>Roseihalotalea indica gen. nov., sp. nov., a halophilic Bacteroidetes from mesopelagic Southwest Indian Ocean with higher carbohydrate metabolic potential.</title>
        <authorList>
            <person name="Chen B."/>
            <person name="Zhang M."/>
            <person name="Lin D."/>
            <person name="Ye J."/>
            <person name="Tang K."/>
        </authorList>
    </citation>
    <scope>NUCLEOTIDE SEQUENCE</scope>
    <source>
        <strain evidence="1">TK19036</strain>
    </source>
</reference>
<dbReference type="EMBL" id="CP120682">
    <property type="protein sequence ID" value="WKN39322.1"/>
    <property type="molecule type" value="Genomic_DNA"/>
</dbReference>
<accession>A0AA49GQY1</accession>
<protein>
    <recommendedName>
        <fullName evidence="2">Thioredoxin domain-containing protein</fullName>
    </recommendedName>
</protein>
<dbReference type="AlphaFoldDB" id="A0AA49GQY1"/>
<evidence type="ECO:0000313" key="1">
    <source>
        <dbReference type="EMBL" id="WKN39322.1"/>
    </source>
</evidence>
<proteinExistence type="predicted"/>
<organism evidence="1">
    <name type="scientific">Roseihalotalea indica</name>
    <dbReference type="NCBI Taxonomy" id="2867963"/>
    <lineage>
        <taxon>Bacteria</taxon>
        <taxon>Pseudomonadati</taxon>
        <taxon>Bacteroidota</taxon>
        <taxon>Cytophagia</taxon>
        <taxon>Cytophagales</taxon>
        <taxon>Catalimonadaceae</taxon>
        <taxon>Roseihalotalea</taxon>
    </lineage>
</organism>
<sequence>MKQWMCLLVIGLLFGAGKPTSSVINQPFPAMEAETVDDEVVNLPADTKGRITLVGLAYSKKSEKDLTTWMDPVFNTFIKQKLNPDSGGLFSSFTYDIDVYLIPMFTGVKAAAAGTAKRKAAKGIDQRLLPYILFYQGKLKPYKEALDFEKKDIPYFFLLDEAGKIVCATSGRYSEVKMNKIEEAIDGLE</sequence>
<evidence type="ECO:0008006" key="2">
    <source>
        <dbReference type="Google" id="ProtNLM"/>
    </source>
</evidence>
<gene>
    <name evidence="1" type="ORF">K4G66_11535</name>
</gene>
<name>A0AA49GQY1_9BACT</name>